<protein>
    <submittedName>
        <fullName evidence="1">Uncharacterized protein</fullName>
    </submittedName>
</protein>
<reference evidence="1 2" key="1">
    <citation type="submission" date="2015-07" db="EMBL/GenBank/DDBJ databases">
        <authorList>
            <consortium name="Pathogen Informatics"/>
        </authorList>
    </citation>
    <scope>NUCLEOTIDE SEQUENCE [LARGE SCALE GENOMIC DNA]</scope>
    <source>
        <strain evidence="1 2">A316</strain>
    </source>
</reference>
<evidence type="ECO:0000313" key="2">
    <source>
        <dbReference type="Proteomes" id="UP000041770"/>
    </source>
</evidence>
<dbReference type="Proteomes" id="UP000041770">
    <property type="component" value="Unassembled WGS sequence"/>
</dbReference>
<proteinExistence type="predicted"/>
<gene>
    <name evidence="1" type="ORF">ERS013200_02530</name>
</gene>
<evidence type="ECO:0000313" key="1">
    <source>
        <dbReference type="EMBL" id="CSC88366.1"/>
    </source>
</evidence>
<sequence>MTNKHTLLWQCKQYASFVNLAHLFNRFRELTFTAQLEAFLFKTL</sequence>
<accession>A0A655ZS75</accession>
<dbReference type="EMBL" id="CWQY01000017">
    <property type="protein sequence ID" value="CSC88366.1"/>
    <property type="molecule type" value="Genomic_DNA"/>
</dbReference>
<dbReference type="AlphaFoldDB" id="A0A655ZS75"/>
<organism evidence="1 2">
    <name type="scientific">Vibrio cholerae</name>
    <dbReference type="NCBI Taxonomy" id="666"/>
    <lineage>
        <taxon>Bacteria</taxon>
        <taxon>Pseudomonadati</taxon>
        <taxon>Pseudomonadota</taxon>
        <taxon>Gammaproteobacteria</taxon>
        <taxon>Vibrionales</taxon>
        <taxon>Vibrionaceae</taxon>
        <taxon>Vibrio</taxon>
    </lineage>
</organism>
<name>A0A655ZS75_VIBCL</name>